<reference evidence="1" key="1">
    <citation type="submission" date="2016-04" db="EMBL/GenBank/DDBJ databases">
        <authorList>
            <person name="Evans L.H."/>
            <person name="Alamgir A."/>
            <person name="Owens N."/>
            <person name="Weber N.D."/>
            <person name="Virtaneva K."/>
            <person name="Barbian K."/>
            <person name="Babar A."/>
            <person name="Rosenke K."/>
        </authorList>
    </citation>
    <scope>NUCLEOTIDE SEQUENCE</scope>
</reference>
<dbReference type="Gene3D" id="3.90.1140.10">
    <property type="entry name" value="Cyclic phosphodiesterase"/>
    <property type="match status" value="1"/>
</dbReference>
<evidence type="ECO:0000313" key="2">
    <source>
        <dbReference type="Proteomes" id="UP001652623"/>
    </source>
</evidence>
<dbReference type="RefSeq" id="XP_015876146.1">
    <property type="nucleotide sequence ID" value="XM_016020660.2"/>
</dbReference>
<protein>
    <submittedName>
        <fullName evidence="1 3">Cyclic phosphodiesterase-like</fullName>
    </submittedName>
</protein>
<dbReference type="EMBL" id="KX026969">
    <property type="protein sequence ID" value="ANF28678.1"/>
    <property type="molecule type" value="mRNA"/>
</dbReference>
<dbReference type="GO" id="GO:0009187">
    <property type="term" value="P:cyclic nucleotide metabolic process"/>
    <property type="evidence" value="ECO:0007669"/>
    <property type="project" value="TreeGrafter"/>
</dbReference>
<dbReference type="GeneID" id="107412840"/>
<accession>A0A172WY69</accession>
<name>A0A172WY69_ZIZJJ</name>
<dbReference type="SUPFAM" id="SSF55144">
    <property type="entry name" value="LigT-like"/>
    <property type="match status" value="1"/>
</dbReference>
<dbReference type="InterPro" id="IPR012386">
    <property type="entry name" value="Cyclic-nucl_3Pdiesterase"/>
</dbReference>
<dbReference type="PANTHER" id="PTHR28141:SF1">
    <property type="entry name" value="2',3'-CYCLIC-NUCLEOTIDE 3'-PHOSPHODIESTERASE"/>
    <property type="match status" value="1"/>
</dbReference>
<sequence>MATPETTIADPQSEKNVYSVWAIPPDDVAARLKKLMEGLRAEFGGPQFEPHITVVGAISLTADDAVAKFRSACEGLKAYTATVERVATGTFFYQCVYLLIHPTPQVVETSTHCTGHFGYKSSTPYMPHLSLLYGDLSEDEKKKAQEKANILDESISGLSFQVTRLALYKTDTEDKTLKSWEKITECTLDSN</sequence>
<organism evidence="1">
    <name type="scientific">Ziziphus jujuba</name>
    <name type="common">Chinese jujube</name>
    <name type="synonym">Ziziphus sativa</name>
    <dbReference type="NCBI Taxonomy" id="326968"/>
    <lineage>
        <taxon>Eukaryota</taxon>
        <taxon>Viridiplantae</taxon>
        <taxon>Streptophyta</taxon>
        <taxon>Embryophyta</taxon>
        <taxon>Tracheophyta</taxon>
        <taxon>Spermatophyta</taxon>
        <taxon>Magnoliopsida</taxon>
        <taxon>eudicotyledons</taxon>
        <taxon>Gunneridae</taxon>
        <taxon>Pentapetalae</taxon>
        <taxon>rosids</taxon>
        <taxon>fabids</taxon>
        <taxon>Rosales</taxon>
        <taxon>Rhamnaceae</taxon>
        <taxon>Paliureae</taxon>
        <taxon>Ziziphus</taxon>
    </lineage>
</organism>
<dbReference type="InterPro" id="IPR009097">
    <property type="entry name" value="Cyclic_Pdiesterase"/>
</dbReference>
<evidence type="ECO:0000313" key="1">
    <source>
        <dbReference type="EMBL" id="ANF28678.1"/>
    </source>
</evidence>
<dbReference type="PIRSF" id="PIRSF017903">
    <property type="entry name" value="CPDase_plant"/>
    <property type="match status" value="1"/>
</dbReference>
<evidence type="ECO:0000313" key="3">
    <source>
        <dbReference type="RefSeq" id="XP_015876146.1"/>
    </source>
</evidence>
<reference evidence="3" key="2">
    <citation type="submission" date="2025-04" db="UniProtKB">
        <authorList>
            <consortium name="RefSeq"/>
        </authorList>
    </citation>
    <scope>IDENTIFICATION</scope>
    <source>
        <tissue evidence="3">In vitro plantlets</tissue>
    </source>
</reference>
<reference evidence="2" key="3">
    <citation type="submission" date="2025-05" db="UniProtKB">
        <authorList>
            <consortium name="RefSeq"/>
        </authorList>
    </citation>
    <scope>NUCLEOTIDE SEQUENCE [LARGE SCALE GENOMIC DNA]</scope>
</reference>
<keyword evidence="2" id="KW-1185">Reference proteome</keyword>
<proteinExistence type="evidence at transcript level"/>
<dbReference type="GO" id="GO:0004113">
    <property type="term" value="F:2',3'-cyclic-nucleotide 3'-phosphodiesterase activity"/>
    <property type="evidence" value="ECO:0007669"/>
    <property type="project" value="TreeGrafter"/>
</dbReference>
<dbReference type="KEGG" id="zju:107412840"/>
<gene>
    <name evidence="3" type="primary">LOC107412840</name>
</gene>
<dbReference type="PANTHER" id="PTHR28141">
    <property type="entry name" value="2',3'-CYCLIC-NUCLEOTIDE 3'-PHOSPHODIESTERASE"/>
    <property type="match status" value="1"/>
</dbReference>
<dbReference type="Proteomes" id="UP001652623">
    <property type="component" value="Chromosome 1"/>
</dbReference>
<dbReference type="AlphaFoldDB" id="A0A172WY69"/>
<dbReference type="FunFam" id="3.90.1140.10:FF:000007">
    <property type="entry name" value="Cyclic phosphodiesterase"/>
    <property type="match status" value="1"/>
</dbReference>
<dbReference type="Pfam" id="PF07823">
    <property type="entry name" value="CPDase"/>
    <property type="match status" value="1"/>
</dbReference>